<protein>
    <submittedName>
        <fullName evidence="1">Uncharacterized protein</fullName>
    </submittedName>
</protein>
<dbReference type="RefSeq" id="WP_381439734.1">
    <property type="nucleotide sequence ID" value="NZ_JBHSNO010000016.1"/>
</dbReference>
<accession>A0ABW0TQ85</accession>
<evidence type="ECO:0000313" key="1">
    <source>
        <dbReference type="EMBL" id="MFC5591664.1"/>
    </source>
</evidence>
<comment type="caution">
    <text evidence="1">The sequence shown here is derived from an EMBL/GenBank/DDBJ whole genome shotgun (WGS) entry which is preliminary data.</text>
</comment>
<dbReference type="EMBL" id="JBHSNO010000016">
    <property type="protein sequence ID" value="MFC5591664.1"/>
    <property type="molecule type" value="Genomic_DNA"/>
</dbReference>
<organism evidence="1 2">
    <name type="scientific">Sporosarcina soli</name>
    <dbReference type="NCBI Taxonomy" id="334736"/>
    <lineage>
        <taxon>Bacteria</taxon>
        <taxon>Bacillati</taxon>
        <taxon>Bacillota</taxon>
        <taxon>Bacilli</taxon>
        <taxon>Bacillales</taxon>
        <taxon>Caryophanaceae</taxon>
        <taxon>Sporosarcina</taxon>
    </lineage>
</organism>
<dbReference type="Proteomes" id="UP001596109">
    <property type="component" value="Unassembled WGS sequence"/>
</dbReference>
<proteinExistence type="predicted"/>
<keyword evidence="2" id="KW-1185">Reference proteome</keyword>
<evidence type="ECO:0000313" key="2">
    <source>
        <dbReference type="Proteomes" id="UP001596109"/>
    </source>
</evidence>
<reference evidence="2" key="1">
    <citation type="journal article" date="2019" name="Int. J. Syst. Evol. Microbiol.">
        <title>The Global Catalogue of Microorganisms (GCM) 10K type strain sequencing project: providing services to taxonomists for standard genome sequencing and annotation.</title>
        <authorList>
            <consortium name="The Broad Institute Genomics Platform"/>
            <consortium name="The Broad Institute Genome Sequencing Center for Infectious Disease"/>
            <person name="Wu L."/>
            <person name="Ma J."/>
        </authorList>
    </citation>
    <scope>NUCLEOTIDE SEQUENCE [LARGE SCALE GENOMIC DNA]</scope>
    <source>
        <strain evidence="2">CGMCC 4.1434</strain>
    </source>
</reference>
<gene>
    <name evidence="1" type="ORF">ACFPRA_22520</name>
</gene>
<name>A0ABW0TQ85_9BACL</name>
<sequence length="98" mass="11245">MRKTFRPLITKGIKGLSDEDKNTLNALVSMFRIARACYEKSYFIVFKKDGDVIVVTDGNDNVFNELDIKQLNISESIWLVTEDYGDELVCVAMLPEEY</sequence>